<evidence type="ECO:0000256" key="1">
    <source>
        <dbReference type="SAM" id="MobiDB-lite"/>
    </source>
</evidence>
<name>A0A7J6P1A0_PEROL</name>
<dbReference type="InterPro" id="IPR005185">
    <property type="entry name" value="YccF"/>
</dbReference>
<evidence type="ECO:0000256" key="2">
    <source>
        <dbReference type="SAM" id="Phobius"/>
    </source>
</evidence>
<dbReference type="PANTHER" id="PTHR42903:SF1">
    <property type="entry name" value="INNER MEMBRANE PROTEIN YCCF"/>
    <property type="match status" value="1"/>
</dbReference>
<evidence type="ECO:0000313" key="4">
    <source>
        <dbReference type="EMBL" id="KAF4689071.1"/>
    </source>
</evidence>
<dbReference type="AlphaFoldDB" id="A0A7J6P1A0"/>
<protein>
    <recommendedName>
        <fullName evidence="3">Inner membrane component domain-containing protein</fullName>
    </recommendedName>
</protein>
<dbReference type="GO" id="GO:0005886">
    <property type="term" value="C:plasma membrane"/>
    <property type="evidence" value="ECO:0007669"/>
    <property type="project" value="TreeGrafter"/>
</dbReference>
<evidence type="ECO:0000259" key="3">
    <source>
        <dbReference type="Pfam" id="PF03733"/>
    </source>
</evidence>
<feature type="transmembrane region" description="Helical" evidence="2">
    <location>
        <begin position="31"/>
        <end position="55"/>
    </location>
</feature>
<keyword evidence="2" id="KW-0812">Transmembrane</keyword>
<keyword evidence="2" id="KW-0472">Membrane</keyword>
<comment type="caution">
    <text evidence="4">The sequence shown here is derived from an EMBL/GenBank/DDBJ whole genome shotgun (WGS) entry which is preliminary data.</text>
</comment>
<dbReference type="Pfam" id="PF03733">
    <property type="entry name" value="YccF"/>
    <property type="match status" value="1"/>
</dbReference>
<feature type="domain" description="Inner membrane component" evidence="3">
    <location>
        <begin position="18"/>
        <end position="66"/>
    </location>
</feature>
<keyword evidence="2" id="KW-1133">Transmembrane helix</keyword>
<feature type="region of interest" description="Disordered" evidence="1">
    <location>
        <begin position="493"/>
        <end position="536"/>
    </location>
</feature>
<feature type="compositionally biased region" description="Basic and acidic residues" evidence="1">
    <location>
        <begin position="493"/>
        <end position="509"/>
    </location>
</feature>
<proteinExistence type="predicted"/>
<dbReference type="Proteomes" id="UP000541610">
    <property type="component" value="Unassembled WGS sequence"/>
</dbReference>
<sequence>MAEAFKVEDRRGCGHWTCNILWILTGGWVAALWWALFGCIFCITIIGIPCGLQCFKMAKLSFIPFGYRVEDKGSSACCACHCLGNCLWFIPGLIIAIFNIFSAYCKLARLAFSPFGLEVTADKVVAVEVVNDGNQSHTRPTLVTHGKVPGAIANFPPPGFYVNSTFGIERGYYVAPYSSMIVNKRGSKFNCYIPAGNRKVHVLGEQPRRILGLGLQEPLKPSVIRLCHSAESNRTWMELPSGSVLLSWEPLLSEENAGHGSGRQRVGLIHTEGEGLERMPRGRKRPIELAENDYRETKLGRFTMVGQPPSGLRDAEPEVLRGAHLTEAPGNALRAQRIDGSYDTEHGRDILATAVAIAGISGEDTGEGEKYKILPGDTVYATVIEVTSSDQRALPGRLRTLHPAVTSLRQPMDVPPREAVVINAATKVAGGIRDGSSGTAVRGGERQRESVDAQGSAHADEMRINKVSSGIVEEAESSIDHWTALIERWNAEKDDPQELGSERDHRDQSRLVNKNEVTPEAGRVEDISKKRSSIRRGADGTTYVASASSGESLTSQDLLDLFEDPIERSIRLGLFLQ</sequence>
<feature type="transmembrane region" description="Helical" evidence="2">
    <location>
        <begin position="76"/>
        <end position="101"/>
    </location>
</feature>
<evidence type="ECO:0000313" key="5">
    <source>
        <dbReference type="Proteomes" id="UP000541610"/>
    </source>
</evidence>
<reference evidence="4 5" key="1">
    <citation type="submission" date="2020-04" db="EMBL/GenBank/DDBJ databases">
        <title>Perkinsus olseni comparative genomics.</title>
        <authorList>
            <person name="Bogema D.R."/>
        </authorList>
    </citation>
    <scope>NUCLEOTIDE SEQUENCE [LARGE SCALE GENOMIC DNA]</scope>
    <source>
        <strain evidence="4">00978-12</strain>
    </source>
</reference>
<feature type="region of interest" description="Disordered" evidence="1">
    <location>
        <begin position="433"/>
        <end position="458"/>
    </location>
</feature>
<organism evidence="4 5">
    <name type="scientific">Perkinsus olseni</name>
    <name type="common">Perkinsus atlanticus</name>
    <dbReference type="NCBI Taxonomy" id="32597"/>
    <lineage>
        <taxon>Eukaryota</taxon>
        <taxon>Sar</taxon>
        <taxon>Alveolata</taxon>
        <taxon>Perkinsozoa</taxon>
        <taxon>Perkinsea</taxon>
        <taxon>Perkinsida</taxon>
        <taxon>Perkinsidae</taxon>
        <taxon>Perkinsus</taxon>
    </lineage>
</organism>
<accession>A0A7J6P1A0</accession>
<dbReference type="OrthoDB" id="16982at2759"/>
<dbReference type="EMBL" id="JABANP010000134">
    <property type="protein sequence ID" value="KAF4689071.1"/>
    <property type="molecule type" value="Genomic_DNA"/>
</dbReference>
<dbReference type="PANTHER" id="PTHR42903">
    <property type="entry name" value="INNER MEMBRANE PROTEIN YCCF"/>
    <property type="match status" value="1"/>
</dbReference>
<dbReference type="InterPro" id="IPR052937">
    <property type="entry name" value="Inner_membrane_protein"/>
</dbReference>
<gene>
    <name evidence="4" type="ORF">FOZ60_002104</name>
</gene>